<gene>
    <name evidence="1" type="ORF">B0H16DRAFT_1453715</name>
</gene>
<accession>A0AAD7JK81</accession>
<comment type="caution">
    <text evidence="1">The sequence shown here is derived from an EMBL/GenBank/DDBJ whole genome shotgun (WGS) entry which is preliminary data.</text>
</comment>
<evidence type="ECO:0000313" key="2">
    <source>
        <dbReference type="Proteomes" id="UP001215598"/>
    </source>
</evidence>
<organism evidence="1 2">
    <name type="scientific">Mycena metata</name>
    <dbReference type="NCBI Taxonomy" id="1033252"/>
    <lineage>
        <taxon>Eukaryota</taxon>
        <taxon>Fungi</taxon>
        <taxon>Dikarya</taxon>
        <taxon>Basidiomycota</taxon>
        <taxon>Agaricomycotina</taxon>
        <taxon>Agaricomycetes</taxon>
        <taxon>Agaricomycetidae</taxon>
        <taxon>Agaricales</taxon>
        <taxon>Marasmiineae</taxon>
        <taxon>Mycenaceae</taxon>
        <taxon>Mycena</taxon>
    </lineage>
</organism>
<dbReference type="EMBL" id="JARKIB010000023">
    <property type="protein sequence ID" value="KAJ7766659.1"/>
    <property type="molecule type" value="Genomic_DNA"/>
</dbReference>
<name>A0AAD7JK81_9AGAR</name>
<dbReference type="AlphaFoldDB" id="A0AAD7JK81"/>
<keyword evidence="2" id="KW-1185">Reference proteome</keyword>
<sequence>MARGRFHIVQLEEKQETEADSAASGRLLEAFWGHIDNVPIRFHRPDNTRIGGKDMKRWNAENRKLCLKCTSSKARKVFDMTKDDFFPIYHRMQQSLNLGIQTWDCRLWNSTRHPNLKDSSSEENHNDSDLIGRFISELAARLLRALLTTLARMYWKQSGLEIGLNYTSSIFG</sequence>
<protein>
    <submittedName>
        <fullName evidence="1">Uncharacterized protein</fullName>
    </submittedName>
</protein>
<evidence type="ECO:0000313" key="1">
    <source>
        <dbReference type="EMBL" id="KAJ7766659.1"/>
    </source>
</evidence>
<dbReference type="Proteomes" id="UP001215598">
    <property type="component" value="Unassembled WGS sequence"/>
</dbReference>
<proteinExistence type="predicted"/>
<reference evidence="1" key="1">
    <citation type="submission" date="2023-03" db="EMBL/GenBank/DDBJ databases">
        <title>Massive genome expansion in bonnet fungi (Mycena s.s.) driven by repeated elements and novel gene families across ecological guilds.</title>
        <authorList>
            <consortium name="Lawrence Berkeley National Laboratory"/>
            <person name="Harder C.B."/>
            <person name="Miyauchi S."/>
            <person name="Viragh M."/>
            <person name="Kuo A."/>
            <person name="Thoen E."/>
            <person name="Andreopoulos B."/>
            <person name="Lu D."/>
            <person name="Skrede I."/>
            <person name="Drula E."/>
            <person name="Henrissat B."/>
            <person name="Morin E."/>
            <person name="Kohler A."/>
            <person name="Barry K."/>
            <person name="LaButti K."/>
            <person name="Morin E."/>
            <person name="Salamov A."/>
            <person name="Lipzen A."/>
            <person name="Mereny Z."/>
            <person name="Hegedus B."/>
            <person name="Baldrian P."/>
            <person name="Stursova M."/>
            <person name="Weitz H."/>
            <person name="Taylor A."/>
            <person name="Grigoriev I.V."/>
            <person name="Nagy L.G."/>
            <person name="Martin F."/>
            <person name="Kauserud H."/>
        </authorList>
    </citation>
    <scope>NUCLEOTIDE SEQUENCE</scope>
    <source>
        <strain evidence="1">CBHHK182m</strain>
    </source>
</reference>